<organism evidence="2 3">
    <name type="scientific">Actinomadura barringtoniae</name>
    <dbReference type="NCBI Taxonomy" id="1427535"/>
    <lineage>
        <taxon>Bacteria</taxon>
        <taxon>Bacillati</taxon>
        <taxon>Actinomycetota</taxon>
        <taxon>Actinomycetes</taxon>
        <taxon>Streptosporangiales</taxon>
        <taxon>Thermomonosporaceae</taxon>
        <taxon>Actinomadura</taxon>
    </lineage>
</organism>
<evidence type="ECO:0000313" key="3">
    <source>
        <dbReference type="Proteomes" id="UP000669179"/>
    </source>
</evidence>
<gene>
    <name evidence="2" type="ORF">J4573_39785</name>
</gene>
<name>A0A939TB86_9ACTN</name>
<dbReference type="InterPro" id="IPR021235">
    <property type="entry name" value="DUF2637"/>
</dbReference>
<evidence type="ECO:0000256" key="1">
    <source>
        <dbReference type="SAM" id="Phobius"/>
    </source>
</evidence>
<dbReference type="AlphaFoldDB" id="A0A939TB86"/>
<reference evidence="2" key="1">
    <citation type="submission" date="2021-03" db="EMBL/GenBank/DDBJ databases">
        <authorList>
            <person name="Kanchanasin P."/>
            <person name="Saeng-In P."/>
            <person name="Phongsopitanun W."/>
            <person name="Yuki M."/>
            <person name="Kudo T."/>
            <person name="Ohkuma M."/>
            <person name="Tanasupawat S."/>
        </authorList>
    </citation>
    <scope>NUCLEOTIDE SEQUENCE</scope>
    <source>
        <strain evidence="2">GKU 128</strain>
    </source>
</reference>
<sequence>MVAGYVSYRHAYEFVRANGEEPTAAALVPLTVDGLIFAASLTALETARRGGKTPVLARLALGLGMAASITANVSHGLGHGLAGALVAGWPAVALILVFELLLTAVARPVRLPGVGTRGYGVLETVSGAGDVPIESGTEDDSDSLEPFDPLLARAEDVFRGDLAAGRCPSIRAIRAALSIGQPKAQRVRAYLDAVLAEQPQPRMPS</sequence>
<keyword evidence="3" id="KW-1185">Reference proteome</keyword>
<proteinExistence type="predicted"/>
<comment type="caution">
    <text evidence="2">The sequence shown here is derived from an EMBL/GenBank/DDBJ whole genome shotgun (WGS) entry which is preliminary data.</text>
</comment>
<keyword evidence="1" id="KW-1133">Transmembrane helix</keyword>
<protein>
    <submittedName>
        <fullName evidence="2">DUF2637 domain-containing protein</fullName>
    </submittedName>
</protein>
<keyword evidence="1" id="KW-0812">Transmembrane</keyword>
<accession>A0A939TB86</accession>
<keyword evidence="1" id="KW-0472">Membrane</keyword>
<dbReference type="Pfam" id="PF10935">
    <property type="entry name" value="DUF2637"/>
    <property type="match status" value="1"/>
</dbReference>
<feature type="transmembrane region" description="Helical" evidence="1">
    <location>
        <begin position="56"/>
        <end position="75"/>
    </location>
</feature>
<feature type="transmembrane region" description="Helical" evidence="1">
    <location>
        <begin position="81"/>
        <end position="102"/>
    </location>
</feature>
<dbReference type="Proteomes" id="UP000669179">
    <property type="component" value="Unassembled WGS sequence"/>
</dbReference>
<evidence type="ECO:0000313" key="2">
    <source>
        <dbReference type="EMBL" id="MBO2453292.1"/>
    </source>
</evidence>
<dbReference type="EMBL" id="JAGEOJ010000020">
    <property type="protein sequence ID" value="MBO2453292.1"/>
    <property type="molecule type" value="Genomic_DNA"/>
</dbReference>